<dbReference type="EMBL" id="KQ964447">
    <property type="protein sequence ID" value="KXN72752.1"/>
    <property type="molecule type" value="Genomic_DNA"/>
</dbReference>
<evidence type="ECO:0000313" key="2">
    <source>
        <dbReference type="EMBL" id="KXN72752.1"/>
    </source>
</evidence>
<protein>
    <recommendedName>
        <fullName evidence="4">Cyanovirin-N domain-containing protein</fullName>
    </recommendedName>
</protein>
<evidence type="ECO:0000256" key="1">
    <source>
        <dbReference type="SAM" id="SignalP"/>
    </source>
</evidence>
<keyword evidence="1" id="KW-0732">Signal</keyword>
<feature type="signal peptide" evidence="1">
    <location>
        <begin position="1"/>
        <end position="16"/>
    </location>
</feature>
<feature type="chain" id="PRO_5007294728" description="Cyanovirin-N domain-containing protein" evidence="1">
    <location>
        <begin position="17"/>
        <end position="127"/>
    </location>
</feature>
<dbReference type="AlphaFoldDB" id="A0A137PCR0"/>
<gene>
    <name evidence="2" type="ORF">CONCODRAFT_4357</name>
</gene>
<sequence>MKLLLVLAFQLVLIQAWTIDLLIQNSKSARNYFRNYTIEIENRLACDKLDQASSTQGKFNIKNLKCSNVNCVLNICTESKEFTVDLACDTEFNMQLDDSFSPLYPDICKVKRNFELYSNGRVEYINK</sequence>
<dbReference type="Proteomes" id="UP000070444">
    <property type="component" value="Unassembled WGS sequence"/>
</dbReference>
<proteinExistence type="predicted"/>
<keyword evidence="3" id="KW-1185">Reference proteome</keyword>
<evidence type="ECO:0000313" key="3">
    <source>
        <dbReference type="Proteomes" id="UP000070444"/>
    </source>
</evidence>
<name>A0A137PCR0_CONC2</name>
<reference evidence="2 3" key="1">
    <citation type="journal article" date="2015" name="Genome Biol. Evol.">
        <title>Phylogenomic analyses indicate that early fungi evolved digesting cell walls of algal ancestors of land plants.</title>
        <authorList>
            <person name="Chang Y."/>
            <person name="Wang S."/>
            <person name="Sekimoto S."/>
            <person name="Aerts A.L."/>
            <person name="Choi C."/>
            <person name="Clum A."/>
            <person name="LaButti K.M."/>
            <person name="Lindquist E.A."/>
            <person name="Yee Ngan C."/>
            <person name="Ohm R.A."/>
            <person name="Salamov A.A."/>
            <person name="Grigoriev I.V."/>
            <person name="Spatafora J.W."/>
            <person name="Berbee M.L."/>
        </authorList>
    </citation>
    <scope>NUCLEOTIDE SEQUENCE [LARGE SCALE GENOMIC DNA]</scope>
    <source>
        <strain evidence="2 3">NRRL 28638</strain>
    </source>
</reference>
<evidence type="ECO:0008006" key="4">
    <source>
        <dbReference type="Google" id="ProtNLM"/>
    </source>
</evidence>
<organism evidence="2 3">
    <name type="scientific">Conidiobolus coronatus (strain ATCC 28846 / CBS 209.66 / NRRL 28638)</name>
    <name type="common">Delacroixia coronata</name>
    <dbReference type="NCBI Taxonomy" id="796925"/>
    <lineage>
        <taxon>Eukaryota</taxon>
        <taxon>Fungi</taxon>
        <taxon>Fungi incertae sedis</taxon>
        <taxon>Zoopagomycota</taxon>
        <taxon>Entomophthoromycotina</taxon>
        <taxon>Entomophthoromycetes</taxon>
        <taxon>Entomophthorales</taxon>
        <taxon>Ancylistaceae</taxon>
        <taxon>Conidiobolus</taxon>
    </lineage>
</organism>
<accession>A0A137PCR0</accession>